<evidence type="ECO:0000313" key="4">
    <source>
        <dbReference type="EMBL" id="MBB2930938.1"/>
    </source>
</evidence>
<accession>A0A2U1A5T7</accession>
<dbReference type="InterPro" id="IPR050834">
    <property type="entry name" value="Glycosyltransf_2"/>
</dbReference>
<dbReference type="InterPro" id="IPR027791">
    <property type="entry name" value="Galactosyl_T_C"/>
</dbReference>
<evidence type="ECO:0000313" key="7">
    <source>
        <dbReference type="Proteomes" id="UP000533533"/>
    </source>
</evidence>
<protein>
    <submittedName>
        <fullName evidence="5">GT2 family glycosyltransferase</fullName>
    </submittedName>
    <submittedName>
        <fullName evidence="4">Glycosyltransferase involved in cell wall biosynthesis</fullName>
    </submittedName>
</protein>
<dbReference type="Pfam" id="PF00535">
    <property type="entry name" value="Glycos_transf_2"/>
    <property type="match status" value="1"/>
</dbReference>
<sequence length="276" mass="30546">MNQNILVSLIVSTYNRPDALSLVLAGCGRQTDPRFEVIVADDGSTDETRAVVEEASANLRAPVEHVWHPDEGFRLAAIRNKGIKRARGEYLVFLDGDCVPQPDFVARHRQLAQSGAMVTGSRILLGPELTAAAIGTRLDLAGASVAFWLRQRLRGQANKILPLFIKLPDFPGRRIDGFKWRGIKGCNLAAWTADVAKVNGFDESFTGWGHEDADFVARLHNAGVGRKKGFMATEVLHLWHREQARDNENPNRRRVLQRLADGHVEAERGLAQMGVV</sequence>
<dbReference type="Proteomes" id="UP000533533">
    <property type="component" value="Unassembled WGS sequence"/>
</dbReference>
<dbReference type="EMBL" id="JACHVZ010000016">
    <property type="protein sequence ID" value="MBB2930938.1"/>
    <property type="molecule type" value="Genomic_DNA"/>
</dbReference>
<dbReference type="PANTHER" id="PTHR43685:SF3">
    <property type="entry name" value="SLR2126 PROTEIN"/>
    <property type="match status" value="1"/>
</dbReference>
<evidence type="ECO:0000259" key="2">
    <source>
        <dbReference type="Pfam" id="PF00535"/>
    </source>
</evidence>
<keyword evidence="1 5" id="KW-0808">Transferase</keyword>
<name>A0A2U1A5T7_9BURK</name>
<organism evidence="5 6">
    <name type="scientific">Paraburkholderia silvatlantica</name>
    <dbReference type="NCBI Taxonomy" id="321895"/>
    <lineage>
        <taxon>Bacteria</taxon>
        <taxon>Pseudomonadati</taxon>
        <taxon>Pseudomonadota</taxon>
        <taxon>Betaproteobacteria</taxon>
        <taxon>Burkholderiales</taxon>
        <taxon>Burkholderiaceae</taxon>
        <taxon>Paraburkholderia</taxon>
    </lineage>
</organism>
<dbReference type="CDD" id="cd06420">
    <property type="entry name" value="GT2_Chondriotin_Pol_N"/>
    <property type="match status" value="1"/>
</dbReference>
<evidence type="ECO:0000256" key="1">
    <source>
        <dbReference type="ARBA" id="ARBA00022679"/>
    </source>
</evidence>
<gene>
    <name evidence="5" type="ORF">C7410_12089</name>
    <name evidence="4" type="ORF">FHX59_005405</name>
</gene>
<feature type="domain" description="Glycosyltransferase 2-like" evidence="2">
    <location>
        <begin position="8"/>
        <end position="124"/>
    </location>
</feature>
<dbReference type="Proteomes" id="UP000247772">
    <property type="component" value="Unassembled WGS sequence"/>
</dbReference>
<dbReference type="RefSeq" id="WP_243413337.1">
    <property type="nucleotide sequence ID" value="NZ_JACHVZ010000016.1"/>
</dbReference>
<reference evidence="5 6" key="1">
    <citation type="submission" date="2018-06" db="EMBL/GenBank/DDBJ databases">
        <title>Genomic Encyclopedia of Type Strains, Phase IV (KMG-V): Genome sequencing to study the core and pangenomes of soil and plant-associated prokaryotes.</title>
        <authorList>
            <person name="Whitman W."/>
        </authorList>
    </citation>
    <scope>NUCLEOTIDE SEQUENCE [LARGE SCALE GENOMIC DNA]</scope>
    <source>
        <strain evidence="5 6">SRCL-318</strain>
        <strain evidence="4 7">SRMrh-85</strain>
    </source>
</reference>
<keyword evidence="7" id="KW-1185">Reference proteome</keyword>
<comment type="caution">
    <text evidence="5">The sequence shown here is derived from an EMBL/GenBank/DDBJ whole genome shotgun (WGS) entry which is preliminary data.</text>
</comment>
<feature type="domain" description="Galactosyltransferase C-terminal" evidence="3">
    <location>
        <begin position="179"/>
        <end position="225"/>
    </location>
</feature>
<dbReference type="PANTHER" id="PTHR43685">
    <property type="entry name" value="GLYCOSYLTRANSFERASE"/>
    <property type="match status" value="1"/>
</dbReference>
<evidence type="ECO:0000259" key="3">
    <source>
        <dbReference type="Pfam" id="PF02709"/>
    </source>
</evidence>
<dbReference type="AlphaFoldDB" id="A0A2U1A5T7"/>
<dbReference type="Pfam" id="PF02709">
    <property type="entry name" value="Glyco_transf_7C"/>
    <property type="match status" value="1"/>
</dbReference>
<dbReference type="InterPro" id="IPR001173">
    <property type="entry name" value="Glyco_trans_2-like"/>
</dbReference>
<dbReference type="Gene3D" id="3.90.550.10">
    <property type="entry name" value="Spore Coat Polysaccharide Biosynthesis Protein SpsA, Chain A"/>
    <property type="match status" value="1"/>
</dbReference>
<dbReference type="GO" id="GO:0016740">
    <property type="term" value="F:transferase activity"/>
    <property type="evidence" value="ECO:0007669"/>
    <property type="project" value="UniProtKB-KW"/>
</dbReference>
<dbReference type="InterPro" id="IPR029044">
    <property type="entry name" value="Nucleotide-diphossugar_trans"/>
</dbReference>
<proteinExistence type="predicted"/>
<dbReference type="EMBL" id="QJSQ01000020">
    <property type="protein sequence ID" value="PYE19025.1"/>
    <property type="molecule type" value="Genomic_DNA"/>
</dbReference>
<evidence type="ECO:0000313" key="6">
    <source>
        <dbReference type="Proteomes" id="UP000247772"/>
    </source>
</evidence>
<evidence type="ECO:0000313" key="5">
    <source>
        <dbReference type="EMBL" id="PYE19025.1"/>
    </source>
</evidence>
<dbReference type="SUPFAM" id="SSF53448">
    <property type="entry name" value="Nucleotide-diphospho-sugar transferases"/>
    <property type="match status" value="1"/>
</dbReference>